<feature type="transmembrane region" description="Helical" evidence="9">
    <location>
        <begin position="496"/>
        <end position="515"/>
    </location>
</feature>
<dbReference type="Pfam" id="PF04506">
    <property type="entry name" value="Rft-1"/>
    <property type="match status" value="1"/>
</dbReference>
<keyword evidence="7 9" id="KW-0472">Membrane</keyword>
<evidence type="ECO:0000256" key="1">
    <source>
        <dbReference type="ARBA" id="ARBA00004477"/>
    </source>
</evidence>
<evidence type="ECO:0000256" key="2">
    <source>
        <dbReference type="ARBA" id="ARBA00004922"/>
    </source>
</evidence>
<dbReference type="PANTHER" id="PTHR13117:SF5">
    <property type="entry name" value="PROTEIN RFT1 HOMOLOG"/>
    <property type="match status" value="1"/>
</dbReference>
<feature type="transmembrane region" description="Helical" evidence="9">
    <location>
        <begin position="180"/>
        <end position="207"/>
    </location>
</feature>
<evidence type="ECO:0000256" key="7">
    <source>
        <dbReference type="ARBA" id="ARBA00023136"/>
    </source>
</evidence>
<comment type="caution">
    <text evidence="9">Lacks conserved residue(s) required for the propagation of feature annotation.</text>
</comment>
<keyword evidence="4 9" id="KW-0812">Transmembrane</keyword>
<evidence type="ECO:0000256" key="8">
    <source>
        <dbReference type="ARBA" id="ARBA00045912"/>
    </source>
</evidence>
<organism evidence="10">
    <name type="scientific">Lutzomyia longipalpis</name>
    <name type="common">Sand fly</name>
    <dbReference type="NCBI Taxonomy" id="7200"/>
    <lineage>
        <taxon>Eukaryota</taxon>
        <taxon>Metazoa</taxon>
        <taxon>Ecdysozoa</taxon>
        <taxon>Arthropoda</taxon>
        <taxon>Hexapoda</taxon>
        <taxon>Insecta</taxon>
        <taxon>Pterygota</taxon>
        <taxon>Neoptera</taxon>
        <taxon>Endopterygota</taxon>
        <taxon>Diptera</taxon>
        <taxon>Nematocera</taxon>
        <taxon>Psychodoidea</taxon>
        <taxon>Psychodidae</taxon>
        <taxon>Lutzomyia</taxon>
        <taxon>Lutzomyia</taxon>
    </lineage>
</organism>
<name>A0A7G3ARL3_LUTLO</name>
<feature type="transmembrane region" description="Helical" evidence="9">
    <location>
        <begin position="85"/>
        <end position="107"/>
    </location>
</feature>
<evidence type="ECO:0000313" key="10">
    <source>
        <dbReference type="EMBL" id="MBC1174847.1"/>
    </source>
</evidence>
<feature type="transmembrane region" description="Helical" evidence="9">
    <location>
        <begin position="432"/>
        <end position="449"/>
    </location>
</feature>
<dbReference type="AlphaFoldDB" id="A0A7G3ARL3"/>
<reference evidence="10" key="1">
    <citation type="journal article" date="2020" name="BMC">
        <title>Leishmania infection induces a limited differential gene expression in the sand fly midgut.</title>
        <authorList>
            <person name="Coutinho-Abreu I.V."/>
            <person name="Serafim T.D."/>
            <person name="Meneses C."/>
            <person name="Kamhawi S."/>
            <person name="Oliveira F."/>
            <person name="Valenzuela J.G."/>
        </authorList>
    </citation>
    <scope>NUCLEOTIDE SEQUENCE</scope>
    <source>
        <strain evidence="10">Jacobina</strain>
        <tissue evidence="10">Midgut</tissue>
    </source>
</reference>
<evidence type="ECO:0000256" key="4">
    <source>
        <dbReference type="ARBA" id="ARBA00022692"/>
    </source>
</evidence>
<feature type="transmembrane region" description="Helical" evidence="9">
    <location>
        <begin position="360"/>
        <end position="383"/>
    </location>
</feature>
<evidence type="ECO:0000256" key="9">
    <source>
        <dbReference type="RuleBase" id="RU365067"/>
    </source>
</evidence>
<comment type="subcellular location">
    <subcellularLocation>
        <location evidence="1 9">Endoplasmic reticulum membrane</location>
        <topology evidence="1 9">Multi-pass membrane protein</topology>
    </subcellularLocation>
</comment>
<dbReference type="InterPro" id="IPR007594">
    <property type="entry name" value="RFT1"/>
</dbReference>
<evidence type="ECO:0000256" key="6">
    <source>
        <dbReference type="ARBA" id="ARBA00022989"/>
    </source>
</evidence>
<comment type="function">
    <text evidence="8 9">Intramembrane glycolipid transporter that operates in the biosynthetic pathway of dolichol-linked oligosaccharides, the glycan precursors employed in protein asparagine (N)-glycosylation. The sequential addition of sugars to dolichol pyrophosphate produces dolichol-linked oligosaccharides containing fourteen sugars, including two GlcNAcs, nine mannoses and three glucoses. Once assembled, the oligosaccharide is transferred from the lipid to nascent proteins by oligosaccharyltransferases. The assembly of dolichol-linked oligosaccharides begins on the cytosolic side of the endoplasmic reticulum membrane and finishes in its lumen. RFT1 could mediate the translocation of the cytosolically oriented intermediate DolPP-GlcNAc2Man5, produced by ALG11, into the ER lumen where dolichol-linked oligosaccharides assembly continues. However, the intramembrane lipid transporter activity could not be confirmed in vitro.</text>
</comment>
<evidence type="ECO:0000256" key="3">
    <source>
        <dbReference type="ARBA" id="ARBA00010288"/>
    </source>
</evidence>
<comment type="similarity">
    <text evidence="3 9">Belongs to the RFT1 family.</text>
</comment>
<feature type="transmembrane region" description="Helical" evidence="9">
    <location>
        <begin position="127"/>
        <end position="149"/>
    </location>
</feature>
<comment type="pathway">
    <text evidence="2">Protein modification; protein glycosylation.</text>
</comment>
<accession>A0A7G3ARL3</accession>
<feature type="transmembrane region" description="Helical" evidence="9">
    <location>
        <begin position="403"/>
        <end position="420"/>
    </location>
</feature>
<keyword evidence="5" id="KW-0256">Endoplasmic reticulum</keyword>
<sequence>MGRNILKSSLQNASFNIVFQILCRCITFAINAYIVRSVGRDVLGIMNVRLLLLESTLLFLSREATSRAALSATSLQRSSCTWPQLINQMWLTVPICAFLCLPLLYIWRNVLSSVDPQLQDQYTFGCYAIAVSCVIEMCAEAPVFVGQVFCFVRLKVFLDTLHIFVRSAVFIAIVTTNKSIAIYAFGIAQFSSAMTIILGHYIFFYLYTKKLNNFRRRAKKEEKKVLLEQMGTHFDHMDDFPFTSLHQFLPKILPPGEKSLNSDLQVLILSFVKQGILKQILTEGEKYVMSVSPVLSFSEQATYDVVNNMGSLAARFIFRPIEDSSYFYFTQTIARDVQLKEQEAEKVTEASKVLANVCKVVMSIGLVGFVFGQSYSGTILLLYGGQDFVAGGLPELLLRWHSLAIILLAVNGITEGYMFATNTSKEIDGYNYYMAIFSVTFLALSYQLTNLLGPVGFILANCANMIFRISYSIRFIIRQYKPLEENPLRNILPGPLFLITLIACGVACKVSEAMILSRSVLYHLLLGAFCALITVLAWSFENRELIKLGFSNLLMSPKKSTKISKCDCWGKN</sequence>
<dbReference type="GO" id="GO:0005789">
    <property type="term" value="C:endoplasmic reticulum membrane"/>
    <property type="evidence" value="ECO:0007669"/>
    <property type="project" value="UniProtKB-SubCell"/>
</dbReference>
<dbReference type="EMBL" id="GITU01006144">
    <property type="protein sequence ID" value="MBC1174847.1"/>
    <property type="molecule type" value="Transcribed_RNA"/>
</dbReference>
<feature type="transmembrane region" description="Helical" evidence="9">
    <location>
        <begin position="12"/>
        <end position="36"/>
    </location>
</feature>
<dbReference type="PANTHER" id="PTHR13117">
    <property type="entry name" value="ENDOPLASMIC RETICULUM MULTISPAN TRANSMEMBRANE PROTEIN-RELATED"/>
    <property type="match status" value="1"/>
</dbReference>
<dbReference type="GO" id="GO:0006488">
    <property type="term" value="P:dolichol-linked oligosaccharide biosynthetic process"/>
    <property type="evidence" value="ECO:0007669"/>
    <property type="project" value="InterPro"/>
</dbReference>
<protein>
    <recommendedName>
        <fullName evidence="9">Protein RFT1 homolog</fullName>
    </recommendedName>
</protein>
<proteinExistence type="inferred from homology"/>
<dbReference type="GO" id="GO:0034203">
    <property type="term" value="P:glycolipid translocation"/>
    <property type="evidence" value="ECO:0007669"/>
    <property type="project" value="TreeGrafter"/>
</dbReference>
<keyword evidence="6 9" id="KW-1133">Transmembrane helix</keyword>
<dbReference type="VEuPathDB" id="VectorBase:LLONM1_010376"/>
<feature type="transmembrane region" description="Helical" evidence="9">
    <location>
        <begin position="521"/>
        <end position="540"/>
    </location>
</feature>
<evidence type="ECO:0000256" key="5">
    <source>
        <dbReference type="ARBA" id="ARBA00022824"/>
    </source>
</evidence>